<feature type="binding site" evidence="2">
    <location>
        <position position="52"/>
    </location>
    <ligand>
        <name>Mg(2+)</name>
        <dbReference type="ChEBI" id="CHEBI:18420"/>
        <label>3</label>
    </ligand>
</feature>
<keyword evidence="2" id="KW-0460">Magnesium</keyword>
<comment type="caution">
    <text evidence="2">Lacks conserved residue(s) required for the propagation of feature annotation.</text>
</comment>
<gene>
    <name evidence="2" type="primary">thiL</name>
    <name evidence="5" type="ORF">BECKTC1821E_GA0114239_102542</name>
</gene>
<dbReference type="GO" id="GO:0009228">
    <property type="term" value="P:thiamine biosynthetic process"/>
    <property type="evidence" value="ECO:0007669"/>
    <property type="project" value="UniProtKB-KW"/>
</dbReference>
<feature type="binding site" evidence="2">
    <location>
        <position position="22"/>
    </location>
    <ligand>
        <name>Mg(2+)</name>
        <dbReference type="ChEBI" id="CHEBI:18420"/>
        <label>4</label>
    </ligand>
</feature>
<feature type="binding site" evidence="2">
    <location>
        <position position="240"/>
    </location>
    <ligand>
        <name>substrate</name>
    </ligand>
</feature>
<feature type="binding site" evidence="2">
    <location>
        <position position="122"/>
    </location>
    <ligand>
        <name>ATP</name>
        <dbReference type="ChEBI" id="CHEBI:30616"/>
    </ligand>
</feature>
<protein>
    <recommendedName>
        <fullName evidence="2">Thiamine-monophosphate kinase</fullName>
        <shortName evidence="2">TMP kinase</shortName>
        <shortName evidence="2">Thiamine-phosphate kinase</shortName>
        <ecNumber evidence="2">2.7.4.16</ecNumber>
    </recommendedName>
</protein>
<dbReference type="CDD" id="cd02194">
    <property type="entry name" value="ThiL"/>
    <property type="match status" value="1"/>
</dbReference>
<feature type="binding site" evidence="2">
    <location>
        <position position="192"/>
    </location>
    <ligand>
        <name>Mg(2+)</name>
        <dbReference type="ChEBI" id="CHEBI:18420"/>
        <label>5</label>
    </ligand>
</feature>
<keyword evidence="2" id="KW-0547">Nucleotide-binding</keyword>
<keyword evidence="2 5" id="KW-0418">Kinase</keyword>
<feature type="domain" description="PurM-like N-terminal" evidence="3">
    <location>
        <begin position="9"/>
        <end position="97"/>
    </location>
</feature>
<dbReference type="AlphaFoldDB" id="A0A450YPH8"/>
<dbReference type="SUPFAM" id="SSF56042">
    <property type="entry name" value="PurM C-terminal domain-like"/>
    <property type="match status" value="1"/>
</dbReference>
<evidence type="ECO:0000256" key="1">
    <source>
        <dbReference type="ARBA" id="ARBA00022977"/>
    </source>
</evidence>
<keyword evidence="2" id="KW-0479">Metal-binding</keyword>
<evidence type="ECO:0000259" key="3">
    <source>
        <dbReference type="Pfam" id="PF00586"/>
    </source>
</evidence>
<feature type="domain" description="PurM-like C-terminal" evidence="4">
    <location>
        <begin position="129"/>
        <end position="281"/>
    </location>
</feature>
<dbReference type="PANTHER" id="PTHR30270">
    <property type="entry name" value="THIAMINE-MONOPHOSPHATE KINASE"/>
    <property type="match status" value="1"/>
</dbReference>
<feature type="binding site" evidence="2">
    <location>
        <position position="52"/>
    </location>
    <ligand>
        <name>Mg(2+)</name>
        <dbReference type="ChEBI" id="CHEBI:18420"/>
        <label>4</label>
    </ligand>
</feature>
<feature type="binding site" evidence="2">
    <location>
        <position position="189"/>
    </location>
    <ligand>
        <name>Mg(2+)</name>
        <dbReference type="ChEBI" id="CHEBI:18420"/>
        <label>3</label>
    </ligand>
</feature>
<dbReference type="HAMAP" id="MF_02128">
    <property type="entry name" value="TMP_kinase"/>
    <property type="match status" value="1"/>
</dbReference>
<dbReference type="GO" id="GO:0009030">
    <property type="term" value="F:thiamine-phosphate kinase activity"/>
    <property type="evidence" value="ECO:0007669"/>
    <property type="project" value="UniProtKB-UniRule"/>
</dbReference>
<feature type="binding site" evidence="2">
    <location>
        <position position="52"/>
    </location>
    <ligand>
        <name>Mg(2+)</name>
        <dbReference type="ChEBI" id="CHEBI:18420"/>
        <label>2</label>
    </ligand>
</feature>
<comment type="pathway">
    <text evidence="2">Cofactor biosynthesis; thiamine diphosphate biosynthesis; thiamine diphosphate from thiamine phosphate: step 1/1.</text>
</comment>
<dbReference type="InterPro" id="IPR036921">
    <property type="entry name" value="PurM-like_N_sf"/>
</dbReference>
<dbReference type="PANTHER" id="PTHR30270:SF0">
    <property type="entry name" value="THIAMINE-MONOPHOSPHATE KINASE"/>
    <property type="match status" value="1"/>
</dbReference>
<dbReference type="Pfam" id="PF00586">
    <property type="entry name" value="AIRS"/>
    <property type="match status" value="1"/>
</dbReference>
<keyword evidence="1 2" id="KW-0784">Thiamine biosynthesis</keyword>
<feature type="binding site" evidence="2">
    <location>
        <position position="191"/>
    </location>
    <ligand>
        <name>ATP</name>
        <dbReference type="ChEBI" id="CHEBI:30616"/>
    </ligand>
</feature>
<organism evidence="5">
    <name type="scientific">Candidatus Kentrum sp. TC</name>
    <dbReference type="NCBI Taxonomy" id="2126339"/>
    <lineage>
        <taxon>Bacteria</taxon>
        <taxon>Pseudomonadati</taxon>
        <taxon>Pseudomonadota</taxon>
        <taxon>Gammaproteobacteria</taxon>
        <taxon>Candidatus Kentrum</taxon>
    </lineage>
</organism>
<dbReference type="InterPro" id="IPR016188">
    <property type="entry name" value="PurM-like_N"/>
</dbReference>
<proteinExistence type="inferred from homology"/>
<dbReference type="GO" id="GO:0000287">
    <property type="term" value="F:magnesium ion binding"/>
    <property type="evidence" value="ECO:0007669"/>
    <property type="project" value="UniProtKB-UniRule"/>
</dbReference>
<evidence type="ECO:0000256" key="2">
    <source>
        <dbReference type="HAMAP-Rule" id="MF_02128"/>
    </source>
</evidence>
<dbReference type="Gene3D" id="3.30.1330.10">
    <property type="entry name" value="PurM-like, N-terminal domain"/>
    <property type="match status" value="1"/>
</dbReference>
<dbReference type="SUPFAM" id="SSF55326">
    <property type="entry name" value="PurM N-terminal domain-like"/>
    <property type="match status" value="1"/>
</dbReference>
<dbReference type="GO" id="GO:0009229">
    <property type="term" value="P:thiamine diphosphate biosynthetic process"/>
    <property type="evidence" value="ECO:0007669"/>
    <property type="project" value="UniProtKB-UniRule"/>
</dbReference>
<comment type="miscellaneous">
    <text evidence="2">Reaction mechanism of ThiL seems to utilize a direct, inline transfer of the gamma-phosphate of ATP to TMP rather than a phosphorylated enzyme intermediate.</text>
</comment>
<accession>A0A450YPH8</accession>
<dbReference type="PIRSF" id="PIRSF005303">
    <property type="entry name" value="Thiam_monoph_kin"/>
    <property type="match status" value="1"/>
</dbReference>
<keyword evidence="2" id="KW-0067">ATP-binding</keyword>
<dbReference type="UniPathway" id="UPA00060">
    <property type="reaction ID" value="UER00142"/>
</dbReference>
<dbReference type="InterPro" id="IPR010918">
    <property type="entry name" value="PurM-like_C_dom"/>
</dbReference>
<comment type="catalytic activity">
    <reaction evidence="2">
        <text>thiamine phosphate + ATP = thiamine diphosphate + ADP</text>
        <dbReference type="Rhea" id="RHEA:15913"/>
        <dbReference type="ChEBI" id="CHEBI:30616"/>
        <dbReference type="ChEBI" id="CHEBI:37575"/>
        <dbReference type="ChEBI" id="CHEBI:58937"/>
        <dbReference type="ChEBI" id="CHEBI:456216"/>
        <dbReference type="EC" id="2.7.4.16"/>
    </reaction>
</comment>
<dbReference type="Gene3D" id="3.90.650.10">
    <property type="entry name" value="PurM-like C-terminal domain"/>
    <property type="match status" value="1"/>
</dbReference>
<dbReference type="EMBL" id="CAADFT010000025">
    <property type="protein sequence ID" value="VFK43438.1"/>
    <property type="molecule type" value="Genomic_DNA"/>
</dbReference>
<evidence type="ECO:0000313" key="5">
    <source>
        <dbReference type="EMBL" id="VFK43438.1"/>
    </source>
</evidence>
<comment type="similarity">
    <text evidence="2">Belongs to the thiamine-monophosphate kinase family.</text>
</comment>
<comment type="function">
    <text evidence="2">Catalyzes the ATP-dependent phosphorylation of thiamine-monophosphate (TMP) to form thiamine-pyrophosphate (TPP), the active form of vitamin B1.</text>
</comment>
<feature type="binding site" evidence="2">
    <location>
        <position position="295"/>
    </location>
    <ligand>
        <name>substrate</name>
    </ligand>
</feature>
<feature type="binding site" evidence="2">
    <location>
        <position position="24"/>
    </location>
    <ligand>
        <name>Mg(2+)</name>
        <dbReference type="ChEBI" id="CHEBI:18420"/>
        <label>2</label>
    </ligand>
</feature>
<dbReference type="NCBIfam" id="TIGR01379">
    <property type="entry name" value="thiL"/>
    <property type="match status" value="1"/>
</dbReference>
<dbReference type="InterPro" id="IPR006283">
    <property type="entry name" value="ThiL-like"/>
</dbReference>
<sequence>MPKYAASSAAISLPDGMDLAVTVDTLVCGVHFPTDTPPFDIGHKALAVNLSDLAAMGAKPDWAALSLTLPEMDRSWISEFHRGMEVLAERHGLRFLGDIGIGPLTITMQLYGQAPRGQALRRDGARSRDLIFVTGTLGDAGLALAERFSTRKSHLSMEHQAFVDRRLARPTPRVEEGMRLRGIATAAIDISDGIAADLSHLANASGLGAVVEVERLPLSDALRELPDRALAWRLALSSGDDYELCFTAPPGRCATLMKAARRFSCPIARIGHMVEHPGVRILDRTGEVFSPGEGYQHFNVHVEASSPLTRKDAHHDRVEVTDSIRRDAIHRVSVSESFASPGS</sequence>
<dbReference type="EC" id="2.7.4.16" evidence="2"/>
<keyword evidence="2" id="KW-0808">Transferase</keyword>
<evidence type="ECO:0000259" key="4">
    <source>
        <dbReference type="Pfam" id="PF02769"/>
    </source>
</evidence>
<name>A0A450YPH8_9GAMM</name>
<feature type="binding site" evidence="2">
    <location>
        <position position="24"/>
    </location>
    <ligand>
        <name>Mg(2+)</name>
        <dbReference type="ChEBI" id="CHEBI:18420"/>
        <label>1</label>
    </ligand>
</feature>
<dbReference type="InterPro" id="IPR036676">
    <property type="entry name" value="PurM-like_C_sf"/>
</dbReference>
<dbReference type="Pfam" id="PF02769">
    <property type="entry name" value="AIRS_C"/>
    <property type="match status" value="1"/>
</dbReference>
<feature type="binding site" evidence="2">
    <location>
        <position position="31"/>
    </location>
    <ligand>
        <name>substrate</name>
    </ligand>
</feature>
<reference evidence="5" key="1">
    <citation type="submission" date="2019-02" db="EMBL/GenBank/DDBJ databases">
        <authorList>
            <person name="Gruber-Vodicka R. H."/>
            <person name="Seah K. B. B."/>
        </authorList>
    </citation>
    <scope>NUCLEOTIDE SEQUENCE</scope>
    <source>
        <strain evidence="5">BECK_BZ125</strain>
    </source>
</reference>
<dbReference type="GO" id="GO:0005524">
    <property type="term" value="F:ATP binding"/>
    <property type="evidence" value="ECO:0007669"/>
    <property type="project" value="UniProtKB-UniRule"/>
</dbReference>